<keyword evidence="2" id="KW-1185">Reference proteome</keyword>
<evidence type="ECO:0000313" key="2">
    <source>
        <dbReference type="Proteomes" id="UP001174909"/>
    </source>
</evidence>
<dbReference type="Proteomes" id="UP001174909">
    <property type="component" value="Unassembled WGS sequence"/>
</dbReference>
<comment type="caution">
    <text evidence="1">The sequence shown here is derived from an EMBL/GenBank/DDBJ whole genome shotgun (WGS) entry which is preliminary data.</text>
</comment>
<dbReference type="Pfam" id="PF14712">
    <property type="entry name" value="Snapin_Pallidin"/>
    <property type="match status" value="1"/>
</dbReference>
<sequence>MASEDVITVQEVSVATTTPRLQPEEGIKPLDLADSEAVSNLARGFLAVLEPELVRVHRSLEELVVNQDEMLASVRDKRLQFEDTTKMTEITTLLQRLPQCRQNVSVLAKQMQTLSKRVKRLQVCEWRMVW</sequence>
<dbReference type="GO" id="GO:0030133">
    <property type="term" value="C:transport vesicle"/>
    <property type="evidence" value="ECO:0007669"/>
    <property type="project" value="TreeGrafter"/>
</dbReference>
<dbReference type="InterPro" id="IPR028119">
    <property type="entry name" value="Snapin/Pallidin/Snn1"/>
</dbReference>
<organism evidence="1 2">
    <name type="scientific">Geodia barretti</name>
    <name type="common">Barrett's horny sponge</name>
    <dbReference type="NCBI Taxonomy" id="519541"/>
    <lineage>
        <taxon>Eukaryota</taxon>
        <taxon>Metazoa</taxon>
        <taxon>Porifera</taxon>
        <taxon>Demospongiae</taxon>
        <taxon>Heteroscleromorpha</taxon>
        <taxon>Tetractinellida</taxon>
        <taxon>Astrophorina</taxon>
        <taxon>Geodiidae</taxon>
        <taxon>Geodia</taxon>
    </lineage>
</organism>
<dbReference type="EMBL" id="CASHTH010002728">
    <property type="protein sequence ID" value="CAI8034376.1"/>
    <property type="molecule type" value="Genomic_DNA"/>
</dbReference>
<gene>
    <name evidence="1" type="ORF">GBAR_LOCUS19361</name>
</gene>
<dbReference type="PANTHER" id="PTHR31328:SF2">
    <property type="entry name" value="BIOGENESIS OF LYSOSOME-RELATED ORGANELLES COMPLEX 1 SUBUNIT 6"/>
    <property type="match status" value="1"/>
</dbReference>
<reference evidence="1" key="1">
    <citation type="submission" date="2023-03" db="EMBL/GenBank/DDBJ databases">
        <authorList>
            <person name="Steffen K."/>
            <person name="Cardenas P."/>
        </authorList>
    </citation>
    <scope>NUCLEOTIDE SEQUENCE</scope>
</reference>
<evidence type="ECO:0000313" key="1">
    <source>
        <dbReference type="EMBL" id="CAI8034376.1"/>
    </source>
</evidence>
<dbReference type="AlphaFoldDB" id="A0AA35WZH3"/>
<dbReference type="GO" id="GO:0031083">
    <property type="term" value="C:BLOC-1 complex"/>
    <property type="evidence" value="ECO:0007669"/>
    <property type="project" value="TreeGrafter"/>
</dbReference>
<protein>
    <submittedName>
        <fullName evidence="1">Uncharacterized protein</fullName>
    </submittedName>
</protein>
<accession>A0AA35WZH3</accession>
<name>A0AA35WZH3_GEOBA</name>
<proteinExistence type="predicted"/>
<dbReference type="PANTHER" id="PTHR31328">
    <property type="entry name" value="BIOGENESIS OF LYSOSOME-RELATED ORGANELLES COMPLEX 1 SUBUNIT 6"/>
    <property type="match status" value="1"/>
</dbReference>